<keyword evidence="7 8" id="KW-0472">Membrane</keyword>
<dbReference type="GO" id="GO:0044874">
    <property type="term" value="P:lipoprotein localization to outer membrane"/>
    <property type="evidence" value="ECO:0007669"/>
    <property type="project" value="TreeGrafter"/>
</dbReference>
<dbReference type="InterPro" id="IPR003838">
    <property type="entry name" value="ABC3_permease_C"/>
</dbReference>
<proteinExistence type="inferred from homology"/>
<feature type="transmembrane region" description="Helical" evidence="8">
    <location>
        <begin position="21"/>
        <end position="47"/>
    </location>
</feature>
<dbReference type="PANTHER" id="PTHR30489:SF0">
    <property type="entry name" value="LIPOPROTEIN-RELEASING SYSTEM TRANSMEMBRANE PROTEIN LOLE"/>
    <property type="match status" value="1"/>
</dbReference>
<dbReference type="RefSeq" id="WP_350332183.1">
    <property type="nucleotide sequence ID" value="NZ_CP054719.1"/>
</dbReference>
<reference evidence="11 12" key="1">
    <citation type="submission" date="2020-06" db="EMBL/GenBank/DDBJ databases">
        <title>The endosymbiont of the kinetoplastid Bodo saltans is a Paracaedibacter-like alpha-proteobacterium possessing a putative toxin-antitoxin system.</title>
        <authorList>
            <person name="Midha S."/>
            <person name="Rigden D.J."/>
            <person name="Siozios S."/>
            <person name="Hurst G.D.D."/>
            <person name="Jackson A.P."/>
        </authorList>
    </citation>
    <scope>NUCLEOTIDE SEQUENCE [LARGE SCALE GENOMIC DNA]</scope>
    <source>
        <strain evidence="11">Lake Konstanz</strain>
    </source>
</reference>
<dbReference type="AlphaFoldDB" id="A0A7L9RS99"/>
<comment type="similarity">
    <text evidence="2">Belongs to the ABC-4 integral membrane protein family. LolC/E subfamily.</text>
</comment>
<feature type="transmembrane region" description="Helical" evidence="8">
    <location>
        <begin position="316"/>
        <end position="342"/>
    </location>
</feature>
<accession>A0A7L9RS99</accession>
<feature type="transmembrane region" description="Helical" evidence="8">
    <location>
        <begin position="272"/>
        <end position="296"/>
    </location>
</feature>
<dbReference type="Proteomes" id="UP000594001">
    <property type="component" value="Chromosome"/>
</dbReference>
<keyword evidence="3" id="KW-0813">Transport</keyword>
<evidence type="ECO:0000256" key="1">
    <source>
        <dbReference type="ARBA" id="ARBA00004651"/>
    </source>
</evidence>
<name>A0A7L9RS99_9PROT</name>
<keyword evidence="4" id="KW-1003">Cell membrane</keyword>
<dbReference type="GO" id="GO:0042953">
    <property type="term" value="P:lipoprotein transport"/>
    <property type="evidence" value="ECO:0007669"/>
    <property type="project" value="InterPro"/>
</dbReference>
<keyword evidence="5 8" id="KW-0812">Transmembrane</keyword>
<feature type="domain" description="MacB-like periplasmic core" evidence="10">
    <location>
        <begin position="27"/>
        <end position="244"/>
    </location>
</feature>
<evidence type="ECO:0000259" key="10">
    <source>
        <dbReference type="Pfam" id="PF12704"/>
    </source>
</evidence>
<dbReference type="Pfam" id="PF02687">
    <property type="entry name" value="FtsX"/>
    <property type="match status" value="1"/>
</dbReference>
<feature type="domain" description="ABC3 transporter permease C-terminal" evidence="9">
    <location>
        <begin position="275"/>
        <end position="408"/>
    </location>
</feature>
<keyword evidence="6 8" id="KW-1133">Transmembrane helix</keyword>
<gene>
    <name evidence="11" type="primary">lolE</name>
    <name evidence="11" type="ORF">CPBP_00181</name>
</gene>
<protein>
    <submittedName>
        <fullName evidence="11">Lipoprotein-releasing system transmembrane protein LolE</fullName>
    </submittedName>
</protein>
<organism evidence="11 12">
    <name type="scientific">Candidatus Bodocaedibacter vickermanii</name>
    <dbReference type="NCBI Taxonomy" id="2741701"/>
    <lineage>
        <taxon>Bacteria</taxon>
        <taxon>Pseudomonadati</taxon>
        <taxon>Pseudomonadota</taxon>
        <taxon>Alphaproteobacteria</taxon>
        <taxon>Holosporales</taxon>
        <taxon>Candidatus Paracaedibacteraceae</taxon>
        <taxon>Candidatus Bodocaedibacter</taxon>
    </lineage>
</organism>
<evidence type="ECO:0000256" key="4">
    <source>
        <dbReference type="ARBA" id="ARBA00022475"/>
    </source>
</evidence>
<comment type="subcellular location">
    <subcellularLocation>
        <location evidence="1">Cell membrane</location>
        <topology evidence="1">Multi-pass membrane protein</topology>
    </subcellularLocation>
</comment>
<dbReference type="InterPro" id="IPR011925">
    <property type="entry name" value="LolCE_TM"/>
</dbReference>
<feature type="transmembrane region" description="Helical" evidence="8">
    <location>
        <begin position="381"/>
        <end position="401"/>
    </location>
</feature>
<dbReference type="InterPro" id="IPR025857">
    <property type="entry name" value="MacB_PCD"/>
</dbReference>
<keyword evidence="11" id="KW-0449">Lipoprotein</keyword>
<evidence type="ECO:0000313" key="11">
    <source>
        <dbReference type="EMBL" id="QOL19429.1"/>
    </source>
</evidence>
<dbReference type="EMBL" id="CP054719">
    <property type="protein sequence ID" value="QOL19429.1"/>
    <property type="molecule type" value="Genomic_DNA"/>
</dbReference>
<dbReference type="NCBIfam" id="TIGR02212">
    <property type="entry name" value="lolCE"/>
    <property type="match status" value="1"/>
</dbReference>
<evidence type="ECO:0000256" key="6">
    <source>
        <dbReference type="ARBA" id="ARBA00022989"/>
    </source>
</evidence>
<dbReference type="GO" id="GO:0098797">
    <property type="term" value="C:plasma membrane protein complex"/>
    <property type="evidence" value="ECO:0007669"/>
    <property type="project" value="TreeGrafter"/>
</dbReference>
<evidence type="ECO:0000256" key="5">
    <source>
        <dbReference type="ARBA" id="ARBA00022692"/>
    </source>
</evidence>
<dbReference type="InterPro" id="IPR051447">
    <property type="entry name" value="Lipoprotein-release_system"/>
</dbReference>
<dbReference type="Pfam" id="PF12704">
    <property type="entry name" value="MacB_PCD"/>
    <property type="match status" value="1"/>
</dbReference>
<keyword evidence="12" id="KW-1185">Reference proteome</keyword>
<evidence type="ECO:0000256" key="3">
    <source>
        <dbReference type="ARBA" id="ARBA00022448"/>
    </source>
</evidence>
<sequence>MSRISWVIARRYFKSRKSDGFVSMMSGFSMVGIALGVATLIVVMAVMTGLRDDLMDRVLGFRGHLNIVPVSGTVELKNYLPLQQELSKYPFVTSAVPVLEQHTLITIKDHFQGAIVHGMNFNDLKTQSLVGQKVIMGEIPLDEKATGVGIGKIMAEKFGLDIGDQITFVNPMGVQGPFGPMPRTGTYSVAFIFDVGYRELDANFVFMPLPIAQSFYNFEGAVTGIEVRVDNPDNAESFATDLRHASEDRYNVYDWQKINTGFVASLKIQQQIFFLILSLIILIAAFNIISSLTMLVQRKTKDIAILRTMGMGRNALIQIFMIMGSLIGIVGTMLGVGLGLLLSFNLNTIRLWIEKIIGVRLYHADVYWLVHLPAKVVTSDVITITCMSLLISFLATLYPAWRAAKLDPVEALRYE</sequence>
<dbReference type="PANTHER" id="PTHR30489">
    <property type="entry name" value="LIPOPROTEIN-RELEASING SYSTEM TRANSMEMBRANE PROTEIN LOLE"/>
    <property type="match status" value="1"/>
</dbReference>
<evidence type="ECO:0000313" key="12">
    <source>
        <dbReference type="Proteomes" id="UP000594001"/>
    </source>
</evidence>
<evidence type="ECO:0000259" key="9">
    <source>
        <dbReference type="Pfam" id="PF02687"/>
    </source>
</evidence>
<dbReference type="KEGG" id="pbal:CPBP_00181"/>
<evidence type="ECO:0000256" key="8">
    <source>
        <dbReference type="SAM" id="Phobius"/>
    </source>
</evidence>
<evidence type="ECO:0000256" key="7">
    <source>
        <dbReference type="ARBA" id="ARBA00023136"/>
    </source>
</evidence>
<evidence type="ECO:0000256" key="2">
    <source>
        <dbReference type="ARBA" id="ARBA00005236"/>
    </source>
</evidence>